<dbReference type="Proteomes" id="UP000436047">
    <property type="component" value="Unassembled WGS sequence"/>
</dbReference>
<evidence type="ECO:0000313" key="2">
    <source>
        <dbReference type="Proteomes" id="UP000436047"/>
    </source>
</evidence>
<keyword evidence="2" id="KW-1185">Reference proteome</keyword>
<reference evidence="1 2" key="1">
    <citation type="submission" date="2019-08" db="EMBL/GenBank/DDBJ databases">
        <title>In-depth cultivation of the pig gut microbiome towards novel bacterial diversity and tailored functional studies.</title>
        <authorList>
            <person name="Wylensek D."/>
            <person name="Hitch T.C.A."/>
            <person name="Clavel T."/>
        </authorList>
    </citation>
    <scope>NUCLEOTIDE SEQUENCE [LARGE SCALE GENOMIC DNA]</scope>
    <source>
        <strain evidence="1 2">WCA-389-WT-23B</strain>
    </source>
</reference>
<dbReference type="EMBL" id="VUMI01000018">
    <property type="protein sequence ID" value="MSS89132.1"/>
    <property type="molecule type" value="Genomic_DNA"/>
</dbReference>
<gene>
    <name evidence="1" type="ORF">FYJ45_12720</name>
</gene>
<comment type="caution">
    <text evidence="1">The sequence shown here is derived from an EMBL/GenBank/DDBJ whole genome shotgun (WGS) entry which is preliminary data.</text>
</comment>
<protein>
    <submittedName>
        <fullName evidence="1">Uncharacterized protein</fullName>
    </submittedName>
</protein>
<dbReference type="GeneID" id="86053917"/>
<dbReference type="AlphaFoldDB" id="A0A6N7W3L3"/>
<sequence length="189" mass="21629">MKTVRKDRHGGKYQNRIFLLLLLMAVVPLLIAGSISYKVYLDEVTRQTDLSMEAIEAQICNDVEVTLSSIRQFYREISTDDQMSWLKETGSIPYSDYSNLNEAQNLLKGPTYLDEYVGSYAFINIMQDWVLTNNGMYRLSEARNKEQVDALLEKAAQFPSTLFWMNNVGEKSAYVNGIYQSKTLDVSGF</sequence>
<accession>A0A6N7W3L3</accession>
<name>A0A6N7W3L3_9FIRM</name>
<organism evidence="1 2">
    <name type="scientific">Eisenbergiella porci</name>
    <dbReference type="NCBI Taxonomy" id="2652274"/>
    <lineage>
        <taxon>Bacteria</taxon>
        <taxon>Bacillati</taxon>
        <taxon>Bacillota</taxon>
        <taxon>Clostridia</taxon>
        <taxon>Lachnospirales</taxon>
        <taxon>Lachnospiraceae</taxon>
        <taxon>Eisenbergiella</taxon>
    </lineage>
</organism>
<evidence type="ECO:0000313" key="1">
    <source>
        <dbReference type="EMBL" id="MSS89132.1"/>
    </source>
</evidence>
<proteinExistence type="predicted"/>
<dbReference type="RefSeq" id="WP_154464888.1">
    <property type="nucleotide sequence ID" value="NZ_JAXDZL010000079.1"/>
</dbReference>